<dbReference type="Proteomes" id="UP000287394">
    <property type="component" value="Chromosome"/>
</dbReference>
<reference evidence="3 4" key="1">
    <citation type="journal article" date="2019" name="Int. J. Syst. Evol. Microbiol.">
        <title>Capsulimonas corticalis gen. nov., sp. nov., an aerobic capsulated bacterium, of a novel bacterial order, Capsulimonadales ord. nov., of the class Armatimonadia of the phylum Armatimonadetes.</title>
        <authorList>
            <person name="Li J."/>
            <person name="Kudo C."/>
            <person name="Tonouchi A."/>
        </authorList>
    </citation>
    <scope>NUCLEOTIDE SEQUENCE [LARGE SCALE GENOMIC DNA]</scope>
    <source>
        <strain evidence="3 4">AX-7</strain>
    </source>
</reference>
<dbReference type="EMBL" id="AP025739">
    <property type="protein sequence ID" value="BDI33039.1"/>
    <property type="molecule type" value="Genomic_DNA"/>
</dbReference>
<dbReference type="GO" id="GO:0005975">
    <property type="term" value="P:carbohydrate metabolic process"/>
    <property type="evidence" value="ECO:0007669"/>
    <property type="project" value="InterPro"/>
</dbReference>
<dbReference type="InterPro" id="IPR019490">
    <property type="entry name" value="Glu6P/Mann6P_isomerase_C"/>
</dbReference>
<comment type="similarity">
    <text evidence="1">Belongs to the PGI/PMI family.</text>
</comment>
<evidence type="ECO:0000313" key="4">
    <source>
        <dbReference type="Proteomes" id="UP000287394"/>
    </source>
</evidence>
<gene>
    <name evidence="3" type="ORF">CCAX7_50900</name>
</gene>
<dbReference type="GO" id="GO:0004347">
    <property type="term" value="F:glucose-6-phosphate isomerase activity"/>
    <property type="evidence" value="ECO:0007669"/>
    <property type="project" value="InterPro"/>
</dbReference>
<dbReference type="GO" id="GO:0004476">
    <property type="term" value="F:mannose-6-phosphate isomerase activity"/>
    <property type="evidence" value="ECO:0007669"/>
    <property type="project" value="InterPro"/>
</dbReference>
<dbReference type="KEGG" id="ccot:CCAX7_50900"/>
<dbReference type="InterPro" id="IPR001347">
    <property type="entry name" value="SIS_dom"/>
</dbReference>
<dbReference type="GO" id="GO:0097367">
    <property type="term" value="F:carbohydrate derivative binding"/>
    <property type="evidence" value="ECO:0007669"/>
    <property type="project" value="InterPro"/>
</dbReference>
<evidence type="ECO:0000313" key="3">
    <source>
        <dbReference type="EMBL" id="BDI33039.1"/>
    </source>
</evidence>
<dbReference type="Pfam" id="PF10432">
    <property type="entry name" value="bact-PGI_C"/>
    <property type="match status" value="1"/>
</dbReference>
<dbReference type="PROSITE" id="PS51464">
    <property type="entry name" value="SIS"/>
    <property type="match status" value="1"/>
</dbReference>
<sequence>MDGNSLFNDVQRIPEIAADVFQQALRSSFLAGRSGARSVVIAGVGQAALAADLFAAAAGASLAVPVLVCSEPILPAYVNHDTLVIVMSAGGDADEPVHALSDGVSRGAAIVVIAGGGRLMEMADAQDFPKILLPEASLVSSIELSALFFALWGAFSSASTPSDLRLADGEAEAKQTLGLLRRQLRAFAPEQPADSNPARQLSAALEDTTPVIFGQGAIASAAARAWRSRFRIVAERFALYDDLPSPLGYLNAGPAAHIAGGADFTGIVLHEGAETPTLSRQSEVAAREMSGPCHQISLDGDTPLERLWGAVYLADWAAFYSAR</sequence>
<dbReference type="GO" id="GO:1901135">
    <property type="term" value="P:carbohydrate derivative metabolic process"/>
    <property type="evidence" value="ECO:0007669"/>
    <property type="project" value="InterPro"/>
</dbReference>
<dbReference type="Gene3D" id="3.40.50.10490">
    <property type="entry name" value="Glucose-6-phosphate isomerase like protein, domain 1"/>
    <property type="match status" value="2"/>
</dbReference>
<evidence type="ECO:0000256" key="2">
    <source>
        <dbReference type="ARBA" id="ARBA00023235"/>
    </source>
</evidence>
<organism evidence="3 4">
    <name type="scientific">Capsulimonas corticalis</name>
    <dbReference type="NCBI Taxonomy" id="2219043"/>
    <lineage>
        <taxon>Bacteria</taxon>
        <taxon>Bacillati</taxon>
        <taxon>Armatimonadota</taxon>
        <taxon>Armatimonadia</taxon>
        <taxon>Capsulimonadales</taxon>
        <taxon>Capsulimonadaceae</taxon>
        <taxon>Capsulimonas</taxon>
    </lineage>
</organism>
<dbReference type="AlphaFoldDB" id="A0A402CPL3"/>
<evidence type="ECO:0000256" key="1">
    <source>
        <dbReference type="ARBA" id="ARBA00010523"/>
    </source>
</evidence>
<accession>A0A402CPL3</accession>
<name>A0A402CPL3_9BACT</name>
<proteinExistence type="inferred from homology"/>
<dbReference type="InterPro" id="IPR046348">
    <property type="entry name" value="SIS_dom_sf"/>
</dbReference>
<dbReference type="SUPFAM" id="SSF53697">
    <property type="entry name" value="SIS domain"/>
    <property type="match status" value="1"/>
</dbReference>
<keyword evidence="4" id="KW-1185">Reference proteome</keyword>
<keyword evidence="2" id="KW-0413">Isomerase</keyword>
<protein>
    <submittedName>
        <fullName evidence="3">Uncharacterized protein</fullName>
    </submittedName>
</protein>